<evidence type="ECO:0000313" key="1">
    <source>
        <dbReference type="EMBL" id="KKK55301.1"/>
    </source>
</evidence>
<organism evidence="1">
    <name type="scientific">marine sediment metagenome</name>
    <dbReference type="NCBI Taxonomy" id="412755"/>
    <lineage>
        <taxon>unclassified sequences</taxon>
        <taxon>metagenomes</taxon>
        <taxon>ecological metagenomes</taxon>
    </lineage>
</organism>
<name>A0A0F8Z5E3_9ZZZZ</name>
<gene>
    <name evidence="1" type="ORF">LCGC14_3075930</name>
</gene>
<proteinExistence type="predicted"/>
<dbReference type="Gene3D" id="3.40.50.450">
    <property type="match status" value="1"/>
</dbReference>
<evidence type="ECO:0008006" key="2">
    <source>
        <dbReference type="Google" id="ProtNLM"/>
    </source>
</evidence>
<accession>A0A0F8Z5E3</accession>
<comment type="caution">
    <text evidence="1">The sequence shown here is derived from an EMBL/GenBank/DDBJ whole genome shotgun (WGS) entry which is preliminary data.</text>
</comment>
<dbReference type="AlphaFoldDB" id="A0A0F8Z5E3"/>
<dbReference type="InterPro" id="IPR039470">
    <property type="entry name" value="Nuc_deoxyri_tr2"/>
</dbReference>
<reference evidence="1" key="1">
    <citation type="journal article" date="2015" name="Nature">
        <title>Complex archaea that bridge the gap between prokaryotes and eukaryotes.</title>
        <authorList>
            <person name="Spang A."/>
            <person name="Saw J.H."/>
            <person name="Jorgensen S.L."/>
            <person name="Zaremba-Niedzwiedzka K."/>
            <person name="Martijn J."/>
            <person name="Lind A.E."/>
            <person name="van Eijk R."/>
            <person name="Schleper C."/>
            <person name="Guy L."/>
            <person name="Ettema T.J."/>
        </authorList>
    </citation>
    <scope>NUCLEOTIDE SEQUENCE</scope>
</reference>
<feature type="non-terminal residue" evidence="1">
    <location>
        <position position="125"/>
    </location>
</feature>
<protein>
    <recommendedName>
        <fullName evidence="2">Nucleoside 2-deoxyribosyltransferase like</fullName>
    </recommendedName>
</protein>
<dbReference type="Pfam" id="PF15891">
    <property type="entry name" value="Nuc_deoxyri_tr2"/>
    <property type="match status" value="1"/>
</dbReference>
<dbReference type="EMBL" id="LAZR01065564">
    <property type="protein sequence ID" value="KKK55301.1"/>
    <property type="molecule type" value="Genomic_DNA"/>
</dbReference>
<sequence length="125" mass="14360">MRVITAVEKIKRNDGLMIFLAGGITNCPWWQNEIIEMLKGCVGTILNPRRKDFPIGDPNASLEQITWEFNALEKADIFSMWFSNAESDQPICMYELGRNIALRENEMSTVVIGVEPGYRREQDVY</sequence>